<dbReference type="GO" id="GO:0009396">
    <property type="term" value="P:folic acid-containing compound biosynthetic process"/>
    <property type="evidence" value="ECO:0007669"/>
    <property type="project" value="TreeGrafter"/>
</dbReference>
<dbReference type="GO" id="GO:0030272">
    <property type="term" value="F:5-formyltetrahydrofolate cyclo-ligase activity"/>
    <property type="evidence" value="ECO:0007669"/>
    <property type="project" value="UniProtKB-EC"/>
</dbReference>
<keyword evidence="5" id="KW-0479">Metal-binding</keyword>
<keyword evidence="7" id="KW-1185">Reference proteome</keyword>
<dbReference type="Gene3D" id="3.40.50.10420">
    <property type="entry name" value="NagB/RpiA/CoA transferase-like"/>
    <property type="match status" value="1"/>
</dbReference>
<organism evidence="6 7">
    <name type="scientific">Microlunatus kandeliicorticis</name>
    <dbReference type="NCBI Taxonomy" id="1759536"/>
    <lineage>
        <taxon>Bacteria</taxon>
        <taxon>Bacillati</taxon>
        <taxon>Actinomycetota</taxon>
        <taxon>Actinomycetes</taxon>
        <taxon>Propionibacteriales</taxon>
        <taxon>Propionibacteriaceae</taxon>
        <taxon>Microlunatus</taxon>
    </lineage>
</organism>
<dbReference type="AlphaFoldDB" id="A0A7W3P661"/>
<evidence type="ECO:0000256" key="4">
    <source>
        <dbReference type="PIRSR" id="PIRSR006806-1"/>
    </source>
</evidence>
<evidence type="ECO:0000313" key="6">
    <source>
        <dbReference type="EMBL" id="MBA8794639.1"/>
    </source>
</evidence>
<evidence type="ECO:0000256" key="1">
    <source>
        <dbReference type="ARBA" id="ARBA00010638"/>
    </source>
</evidence>
<dbReference type="SUPFAM" id="SSF100950">
    <property type="entry name" value="NagB/RpiA/CoA transferase-like"/>
    <property type="match status" value="1"/>
</dbReference>
<evidence type="ECO:0000256" key="2">
    <source>
        <dbReference type="ARBA" id="ARBA00022741"/>
    </source>
</evidence>
<evidence type="ECO:0000256" key="3">
    <source>
        <dbReference type="ARBA" id="ARBA00022840"/>
    </source>
</evidence>
<comment type="catalytic activity">
    <reaction evidence="5">
        <text>(6S)-5-formyl-5,6,7,8-tetrahydrofolate + ATP = (6R)-5,10-methenyltetrahydrofolate + ADP + phosphate</text>
        <dbReference type="Rhea" id="RHEA:10488"/>
        <dbReference type="ChEBI" id="CHEBI:30616"/>
        <dbReference type="ChEBI" id="CHEBI:43474"/>
        <dbReference type="ChEBI" id="CHEBI:57455"/>
        <dbReference type="ChEBI" id="CHEBI:57457"/>
        <dbReference type="ChEBI" id="CHEBI:456216"/>
        <dbReference type="EC" id="6.3.3.2"/>
    </reaction>
</comment>
<dbReference type="InterPro" id="IPR037171">
    <property type="entry name" value="NagB/RpiA_transferase-like"/>
</dbReference>
<dbReference type="InterPro" id="IPR002698">
    <property type="entry name" value="FTHF_cligase"/>
</dbReference>
<dbReference type="PANTHER" id="PTHR23407:SF1">
    <property type="entry name" value="5-FORMYLTETRAHYDROFOLATE CYCLO-LIGASE"/>
    <property type="match status" value="1"/>
</dbReference>
<dbReference type="Proteomes" id="UP000523079">
    <property type="component" value="Unassembled WGS sequence"/>
</dbReference>
<dbReference type="PIRSF" id="PIRSF006806">
    <property type="entry name" value="FTHF_cligase"/>
    <property type="match status" value="1"/>
</dbReference>
<name>A0A7W3P661_9ACTN</name>
<dbReference type="PANTHER" id="PTHR23407">
    <property type="entry name" value="ATPASE INHIBITOR/5-FORMYLTETRAHYDROFOLATE CYCLO-LIGASE"/>
    <property type="match status" value="1"/>
</dbReference>
<keyword evidence="3 4" id="KW-0067">ATP-binding</keyword>
<feature type="binding site" evidence="4">
    <location>
        <begin position="9"/>
        <end position="13"/>
    </location>
    <ligand>
        <name>ATP</name>
        <dbReference type="ChEBI" id="CHEBI:30616"/>
    </ligand>
</feature>
<dbReference type="GO" id="GO:0046872">
    <property type="term" value="F:metal ion binding"/>
    <property type="evidence" value="ECO:0007669"/>
    <property type="project" value="UniProtKB-KW"/>
</dbReference>
<proteinExistence type="inferred from homology"/>
<gene>
    <name evidence="6" type="ORF">FHX74_002258</name>
</gene>
<feature type="binding site" evidence="4">
    <location>
        <begin position="144"/>
        <end position="152"/>
    </location>
    <ligand>
        <name>ATP</name>
        <dbReference type="ChEBI" id="CHEBI:30616"/>
    </ligand>
</feature>
<dbReference type="RefSeq" id="WP_182560183.1">
    <property type="nucleotide sequence ID" value="NZ_JACGWT010000003.1"/>
</dbReference>
<reference evidence="6 7" key="1">
    <citation type="submission" date="2020-07" db="EMBL/GenBank/DDBJ databases">
        <title>Sequencing the genomes of 1000 actinobacteria strains.</title>
        <authorList>
            <person name="Klenk H.-P."/>
        </authorList>
    </citation>
    <scope>NUCLEOTIDE SEQUENCE [LARGE SCALE GENOMIC DNA]</scope>
    <source>
        <strain evidence="6 7">DSM 100723</strain>
    </source>
</reference>
<comment type="similarity">
    <text evidence="1 5">Belongs to the 5-formyltetrahydrofolate cyclo-ligase family.</text>
</comment>
<comment type="caution">
    <text evidence="6">The sequence shown here is derived from an EMBL/GenBank/DDBJ whole genome shotgun (WGS) entry which is preliminary data.</text>
</comment>
<feature type="binding site" evidence="4">
    <location>
        <position position="55"/>
    </location>
    <ligand>
        <name>substrate</name>
    </ligand>
</feature>
<evidence type="ECO:0000313" key="7">
    <source>
        <dbReference type="Proteomes" id="UP000523079"/>
    </source>
</evidence>
<dbReference type="Pfam" id="PF01812">
    <property type="entry name" value="5-FTHF_cyc-lig"/>
    <property type="match status" value="1"/>
</dbReference>
<keyword evidence="6" id="KW-0436">Ligase</keyword>
<sequence>MSDDPTAAKRALRRELLAARRDRPEALRARSDKARLAVLGAQLAATAPACVACYLSAPPEPDTVKLIGRLAAAGVEVLLPVVPAVDRAGGLPEPDWALYAGPDRLAEGGFGIVGPTTAPQGAEALGGAELIMLPGLAGTRHGDRLGRGGGWYDRALAHATPGVPTVLLLDDDEVLETLPTEPWDRRVSTLVTPRGWIDCG</sequence>
<dbReference type="EC" id="6.3.3.2" evidence="5"/>
<dbReference type="GO" id="GO:0005524">
    <property type="term" value="F:ATP binding"/>
    <property type="evidence" value="ECO:0007669"/>
    <property type="project" value="UniProtKB-KW"/>
</dbReference>
<keyword evidence="2 4" id="KW-0547">Nucleotide-binding</keyword>
<accession>A0A7W3P661</accession>
<evidence type="ECO:0000256" key="5">
    <source>
        <dbReference type="RuleBase" id="RU361279"/>
    </source>
</evidence>
<keyword evidence="5" id="KW-0460">Magnesium</keyword>
<protein>
    <recommendedName>
        <fullName evidence="5">5-formyltetrahydrofolate cyclo-ligase</fullName>
        <ecNumber evidence="5">6.3.3.2</ecNumber>
    </recommendedName>
</protein>
<dbReference type="EMBL" id="JACGWT010000003">
    <property type="protein sequence ID" value="MBA8794639.1"/>
    <property type="molecule type" value="Genomic_DNA"/>
</dbReference>
<feature type="binding site" evidence="4">
    <location>
        <position position="60"/>
    </location>
    <ligand>
        <name>substrate</name>
    </ligand>
</feature>
<comment type="cofactor">
    <cofactor evidence="5">
        <name>Mg(2+)</name>
        <dbReference type="ChEBI" id="CHEBI:18420"/>
    </cofactor>
</comment>
<dbReference type="GO" id="GO:0035999">
    <property type="term" value="P:tetrahydrofolate interconversion"/>
    <property type="evidence" value="ECO:0007669"/>
    <property type="project" value="TreeGrafter"/>
</dbReference>
<dbReference type="InterPro" id="IPR024185">
    <property type="entry name" value="FTHF_cligase-like_sf"/>
</dbReference>
<dbReference type="NCBIfam" id="TIGR02727">
    <property type="entry name" value="MTHFS_bact"/>
    <property type="match status" value="1"/>
</dbReference>